<protein>
    <submittedName>
        <fullName evidence="8">PTS system, cellobiose-specific IIA component</fullName>
    </submittedName>
</protein>
<proteinExistence type="predicted"/>
<reference evidence="8 9" key="1">
    <citation type="submission" date="2016-10" db="EMBL/GenBank/DDBJ databases">
        <authorList>
            <person name="de Groot N.N."/>
        </authorList>
    </citation>
    <scope>NUCLEOTIDE SEQUENCE [LARGE SCALE GENOMIC DNA]</scope>
    <source>
        <strain evidence="8 9">CGMCC 1.10434</strain>
    </source>
</reference>
<dbReference type="Gene3D" id="1.20.58.80">
    <property type="entry name" value="Phosphotransferase system, lactose/cellobiose-type IIA subunit"/>
    <property type="match status" value="1"/>
</dbReference>
<gene>
    <name evidence="8" type="ORF">SAMN04488134_102321</name>
</gene>
<keyword evidence="6" id="KW-0460">Magnesium</keyword>
<dbReference type="OrthoDB" id="350602at2"/>
<dbReference type="CDD" id="cd00215">
    <property type="entry name" value="PTS_IIA_lac"/>
    <property type="match status" value="1"/>
</dbReference>
<dbReference type="InterPro" id="IPR003188">
    <property type="entry name" value="PTS_IIA_lac/cel"/>
</dbReference>
<dbReference type="GO" id="GO:0016740">
    <property type="term" value="F:transferase activity"/>
    <property type="evidence" value="ECO:0007669"/>
    <property type="project" value="UniProtKB-KW"/>
</dbReference>
<keyword evidence="1" id="KW-0813">Transport</keyword>
<keyword evidence="2" id="KW-0762">Sugar transport</keyword>
<evidence type="ECO:0000256" key="1">
    <source>
        <dbReference type="ARBA" id="ARBA00022448"/>
    </source>
</evidence>
<dbReference type="Pfam" id="PF02255">
    <property type="entry name" value="PTS_IIA"/>
    <property type="match status" value="1"/>
</dbReference>
<dbReference type="PROSITE" id="PS51095">
    <property type="entry name" value="PTS_EIIA_TYPE_3"/>
    <property type="match status" value="1"/>
</dbReference>
<feature type="binding site" evidence="6">
    <location>
        <position position="78"/>
    </location>
    <ligand>
        <name>Mg(2+)</name>
        <dbReference type="ChEBI" id="CHEBI:18420"/>
        <note>ligand shared between all trimeric partners</note>
    </ligand>
</feature>
<evidence type="ECO:0000313" key="9">
    <source>
        <dbReference type="Proteomes" id="UP000199300"/>
    </source>
</evidence>
<dbReference type="GO" id="GO:0009401">
    <property type="term" value="P:phosphoenolpyruvate-dependent sugar phosphotransferase system"/>
    <property type="evidence" value="ECO:0007669"/>
    <property type="project" value="UniProtKB-KW"/>
</dbReference>
<sequence>MENEVVIMQLIANGGDAKSHAMKSIALAQKGQFAEADEALATAATCVSQAHHGQTALIQGEARGEKHEVSLLMVHAQDHLMNAITILDLAKEFVKLYKKMEGLT</sequence>
<evidence type="ECO:0000256" key="5">
    <source>
        <dbReference type="PIRSR" id="PIRSR000699-1"/>
    </source>
</evidence>
<keyword evidence="4" id="KW-0598">Phosphotransferase system</keyword>
<comment type="cofactor">
    <cofactor evidence="6">
        <name>Mg(2+)</name>
        <dbReference type="ChEBI" id="CHEBI:18420"/>
    </cofactor>
    <text evidence="6">Binds 1 Mg(2+) ion per trimer.</text>
</comment>
<dbReference type="SUPFAM" id="SSF46973">
    <property type="entry name" value="Enzyme IIa from lactose specific PTS, IIa-lac"/>
    <property type="match status" value="1"/>
</dbReference>
<dbReference type="InterPro" id="IPR036542">
    <property type="entry name" value="PTS_IIA_lac/cel_sf"/>
</dbReference>
<organism evidence="8 9">
    <name type="scientific">Amphibacillus marinus</name>
    <dbReference type="NCBI Taxonomy" id="872970"/>
    <lineage>
        <taxon>Bacteria</taxon>
        <taxon>Bacillati</taxon>
        <taxon>Bacillota</taxon>
        <taxon>Bacilli</taxon>
        <taxon>Bacillales</taxon>
        <taxon>Bacillaceae</taxon>
        <taxon>Amphibacillus</taxon>
    </lineage>
</organism>
<dbReference type="STRING" id="872970.SAMN04488134_102321"/>
<dbReference type="EMBL" id="FODJ01000002">
    <property type="protein sequence ID" value="SEN93400.1"/>
    <property type="molecule type" value="Genomic_DNA"/>
</dbReference>
<dbReference type="PANTHER" id="PTHR34382">
    <property type="entry name" value="PTS SYSTEM N,N'-DIACETYLCHITOBIOSE-SPECIFIC EIIA COMPONENT"/>
    <property type="match status" value="1"/>
</dbReference>
<evidence type="ECO:0000313" key="8">
    <source>
        <dbReference type="EMBL" id="SEN93400.1"/>
    </source>
</evidence>
<keyword evidence="9" id="KW-1185">Reference proteome</keyword>
<evidence type="ECO:0000256" key="6">
    <source>
        <dbReference type="PIRSR" id="PIRSR000699-2"/>
    </source>
</evidence>
<dbReference type="GO" id="GO:0046872">
    <property type="term" value="F:metal ion binding"/>
    <property type="evidence" value="ECO:0007669"/>
    <property type="project" value="UniProtKB-KW"/>
</dbReference>
<feature type="active site" description="Tele-phosphohistidine intermediate" evidence="5">
    <location>
        <position position="75"/>
    </location>
</feature>
<evidence type="ECO:0000256" key="3">
    <source>
        <dbReference type="ARBA" id="ARBA00022679"/>
    </source>
</evidence>
<dbReference type="Proteomes" id="UP000199300">
    <property type="component" value="Unassembled WGS sequence"/>
</dbReference>
<dbReference type="RefSeq" id="WP_091495662.1">
    <property type="nucleotide sequence ID" value="NZ_FODJ01000002.1"/>
</dbReference>
<dbReference type="PANTHER" id="PTHR34382:SF7">
    <property type="entry name" value="PTS SYSTEM N,N'-DIACETYLCHITOBIOSE-SPECIFIC EIIA COMPONENT"/>
    <property type="match status" value="1"/>
</dbReference>
<feature type="modified residue" description="Phosphohistidine; by HPr" evidence="7">
    <location>
        <position position="75"/>
    </location>
</feature>
<name>A0A1H8KK82_9BACI</name>
<evidence type="ECO:0000256" key="7">
    <source>
        <dbReference type="PROSITE-ProRule" id="PRU00418"/>
    </source>
</evidence>
<keyword evidence="3" id="KW-0808">Transferase</keyword>
<dbReference type="AlphaFoldDB" id="A0A1H8KK82"/>
<evidence type="ECO:0000256" key="2">
    <source>
        <dbReference type="ARBA" id="ARBA00022597"/>
    </source>
</evidence>
<evidence type="ECO:0000256" key="4">
    <source>
        <dbReference type="ARBA" id="ARBA00022683"/>
    </source>
</evidence>
<accession>A0A1H8KK82</accession>
<dbReference type="PIRSF" id="PIRSF000699">
    <property type="entry name" value="PTS_IILac_III"/>
    <property type="match status" value="1"/>
</dbReference>
<keyword evidence="6" id="KW-0479">Metal-binding</keyword>